<accession>A0A812ITC5</accession>
<evidence type="ECO:0000313" key="2">
    <source>
        <dbReference type="EMBL" id="CAE7159428.1"/>
    </source>
</evidence>
<feature type="transmembrane region" description="Helical" evidence="1">
    <location>
        <begin position="86"/>
        <end position="109"/>
    </location>
</feature>
<gene>
    <name evidence="2" type="ORF">SPIL2461_LOCUS454</name>
</gene>
<evidence type="ECO:0000256" key="1">
    <source>
        <dbReference type="SAM" id="Phobius"/>
    </source>
</evidence>
<reference evidence="2" key="1">
    <citation type="submission" date="2021-02" db="EMBL/GenBank/DDBJ databases">
        <authorList>
            <person name="Dougan E. K."/>
            <person name="Rhodes N."/>
            <person name="Thang M."/>
            <person name="Chan C."/>
        </authorList>
    </citation>
    <scope>NUCLEOTIDE SEQUENCE</scope>
</reference>
<proteinExistence type="predicted"/>
<keyword evidence="1" id="KW-0472">Membrane</keyword>
<dbReference type="AlphaFoldDB" id="A0A812ITC5"/>
<evidence type="ECO:0000313" key="3">
    <source>
        <dbReference type="Proteomes" id="UP000649617"/>
    </source>
</evidence>
<keyword evidence="1" id="KW-0812">Transmembrane</keyword>
<sequence>MESTAPRRQPSVRGLREPNILAQNLFATSSPCSWDGTRRPGCAEGCSCGWTERCHPSYVLVAENASRSAEGFRLVDIGACGMDFRVVVLVSLMLPVLLLTCLIVARHILANVADPDGSVLDRRQNRRMDSLCSKDREVAAMTRNLRRKAREVQ</sequence>
<organism evidence="2 3">
    <name type="scientific">Symbiodinium pilosum</name>
    <name type="common">Dinoflagellate</name>
    <dbReference type="NCBI Taxonomy" id="2952"/>
    <lineage>
        <taxon>Eukaryota</taxon>
        <taxon>Sar</taxon>
        <taxon>Alveolata</taxon>
        <taxon>Dinophyceae</taxon>
        <taxon>Suessiales</taxon>
        <taxon>Symbiodiniaceae</taxon>
        <taxon>Symbiodinium</taxon>
    </lineage>
</organism>
<dbReference type="EMBL" id="CAJNIZ010000336">
    <property type="protein sequence ID" value="CAE7159428.1"/>
    <property type="molecule type" value="Genomic_DNA"/>
</dbReference>
<protein>
    <submittedName>
        <fullName evidence="2">Uncharacterized protein</fullName>
    </submittedName>
</protein>
<dbReference type="OrthoDB" id="416238at2759"/>
<comment type="caution">
    <text evidence="2">The sequence shown here is derived from an EMBL/GenBank/DDBJ whole genome shotgun (WGS) entry which is preliminary data.</text>
</comment>
<keyword evidence="3" id="KW-1185">Reference proteome</keyword>
<name>A0A812ITC5_SYMPI</name>
<keyword evidence="1" id="KW-1133">Transmembrane helix</keyword>
<dbReference type="Proteomes" id="UP000649617">
    <property type="component" value="Unassembled WGS sequence"/>
</dbReference>